<dbReference type="Pfam" id="PF00501">
    <property type="entry name" value="AMP-binding"/>
    <property type="match status" value="1"/>
</dbReference>
<dbReference type="CDD" id="cd12114">
    <property type="entry name" value="A_NRPS_TlmIV_like"/>
    <property type="match status" value="1"/>
</dbReference>
<dbReference type="Pfam" id="PF00550">
    <property type="entry name" value="PP-binding"/>
    <property type="match status" value="1"/>
</dbReference>
<dbReference type="SMART" id="SM00824">
    <property type="entry name" value="PKS_TE"/>
    <property type="match status" value="1"/>
</dbReference>
<dbReference type="SUPFAM" id="SSF53474">
    <property type="entry name" value="alpha/beta-Hydrolases"/>
    <property type="match status" value="1"/>
</dbReference>
<dbReference type="InterPro" id="IPR029058">
    <property type="entry name" value="AB_hydrolase_fold"/>
</dbReference>
<comment type="pathway">
    <text evidence="1">Siderophore biosynthesis.</text>
</comment>
<dbReference type="Gene3D" id="3.30.300.30">
    <property type="match status" value="1"/>
</dbReference>
<dbReference type="FunFam" id="3.40.50.980:FF:000001">
    <property type="entry name" value="Non-ribosomal peptide synthetase"/>
    <property type="match status" value="1"/>
</dbReference>
<dbReference type="Gene3D" id="2.30.38.10">
    <property type="entry name" value="Luciferase, Domain 3"/>
    <property type="match status" value="1"/>
</dbReference>
<dbReference type="InterPro" id="IPR045851">
    <property type="entry name" value="AMP-bd_C_sf"/>
</dbReference>
<dbReference type="GO" id="GO:0044550">
    <property type="term" value="P:secondary metabolite biosynthetic process"/>
    <property type="evidence" value="ECO:0007669"/>
    <property type="project" value="TreeGrafter"/>
</dbReference>
<dbReference type="Gene3D" id="3.30.559.10">
    <property type="entry name" value="Chloramphenicol acetyltransferase-like domain"/>
    <property type="match status" value="1"/>
</dbReference>
<reference evidence="4 5" key="1">
    <citation type="submission" date="2017-01" db="EMBL/GenBank/DDBJ databases">
        <title>Whole-Genome Shotgun Sequencing of Two beta-Proteobacterial Species in Search of the Bulgecin Biosynthetic Cluster.</title>
        <authorList>
            <person name="Horsman M.E."/>
            <person name="Marous D.R."/>
            <person name="Li R."/>
            <person name="Oliver R.A."/>
            <person name="Byun B."/>
            <person name="Emrich S.J."/>
            <person name="Boggess B."/>
            <person name="Townsend C.A."/>
            <person name="Mobashery S."/>
        </authorList>
    </citation>
    <scope>NUCLEOTIDE SEQUENCE [LARGE SCALE GENOMIC DNA]</scope>
    <source>
        <strain evidence="4 5">ATCC 31433</strain>
    </source>
</reference>
<evidence type="ECO:0000259" key="3">
    <source>
        <dbReference type="PROSITE" id="PS50075"/>
    </source>
</evidence>
<accession>A0A2A4FCK8</accession>
<sequence>MRNDGFPLDDMQMAYYVGEQPGLPLATTARFLREMAFPPMDAQRIENAWNALIRRHDMLRAVLGADGQQRVLPAVPHYPVERRDLAQADDAAMRRGQEDLREAMWETRLPLDAWPQFDVRMLVEPTGVRLFLRFNLWTLDAISMQILLAELLALCDAPDTPLPPVRDTFRRYIEQRTASRNTRGARARDYWAKRAHALPPGPDLPLDKGAGEIARKPTFVHLCASLPAADWQRFSTFAEQQRVTPTFAIIAAYAGALARWSSRRHFTITILLSKRPFADGDMEQVVGNFGTTLLLEIDLRQPTSFADFARAVQKQFWKDVANIDVSGIEVAREVNRAQGSALRLVAPVTFTSMMASNNLSDAQQAALKRLRHVGSRLDVPQVLLDHQVAEEPQGDLTMNWDYVGEAFAPGVIDDMFDAFVGSLRQLAESERDWTDAPYRAPLPAPQQRAWDTLNATQCDFPDLLLDDLVEAAVRAHPDNVAVVCGGRRITYATLWAAAGALARRLSAAGVCEGRVAVTLPKSAEQLVAVLAIVRAGAAYVPIDPSLPTQRQNELLARSSAVAVVTTPALAETRAWPANLPVVAVTAPEDALADEAGGGAQAPARARSSRDIAYVIFTSGSTGTPKGVVIDHRGAVNTILDINRRLAVGERDRVLALSSLSFDLSVYDIFGLLATGGAVVVPTPAELGNPTEWARLVNDTGVTLWNSVPALFQLGVDAARDLGTPMPTLRHVMMSGDWIPLPLPEQGRRMAPAARIHSLGGATEVSIWSVIHEIGELDPQWPTIPYGRPLANQQAYVLDDQFQPCPLWKTGELYLAGAGVARGYLGDVERTRERFLTAVIDGQVLYRTGDLARLRPGGDLEFLGRCDHQIKLRGFRIELGEIEAALTSCAGVGGAVVKALGGADADKQLVAFATAEPGAGVVPQSLRAALQDTLPAYMIPSAIHVLDALPLTANGKVDHAALTELHARSAAQAGAPARRGAGDAASGSATALSLAPLWEEILGVGAVGADDGFFALGGTSFQALQLVGKVRERFGATLTLDAFTSTLTLQGLADLIDSKPGATGAAQPVIVLRQAGAGETEASLSLFCIHAVGGAAHAYMPLGAHLPAGVRMFGIQRTDATPDEAERSSIEALADDYADRIRRAAPTGPMALLGWSMGAAVAVETARRLVAAGRDVCLTALIDPYYLPADAARPPVRDADPAPMLEAFCRDLAGIAGLRYAPPERALAQQARDDDARFAAYMADLVDQKVLPADPPVAHLRRVFDTFSRNLGALYAYRPTSCDVDVLLLRATHALSPEATALRPWTPAARTVDEHAFDCDHFAIMRAPLIERVASLVTDRLVLERA</sequence>
<dbReference type="InterPro" id="IPR001242">
    <property type="entry name" value="Condensation_dom"/>
</dbReference>
<dbReference type="Gene3D" id="3.40.50.1820">
    <property type="entry name" value="alpha/beta hydrolase"/>
    <property type="match status" value="1"/>
</dbReference>
<dbReference type="Pfam" id="PF13193">
    <property type="entry name" value="AMP-binding_C"/>
    <property type="match status" value="1"/>
</dbReference>
<evidence type="ECO:0000256" key="2">
    <source>
        <dbReference type="ARBA" id="ARBA00022598"/>
    </source>
</evidence>
<dbReference type="Pfam" id="PF00975">
    <property type="entry name" value="Thioesterase"/>
    <property type="match status" value="1"/>
</dbReference>
<feature type="domain" description="Carrier" evidence="3">
    <location>
        <begin position="984"/>
        <end position="1059"/>
    </location>
</feature>
<dbReference type="CDD" id="cd19535">
    <property type="entry name" value="Cyc_NRPS"/>
    <property type="match status" value="1"/>
</dbReference>
<dbReference type="GO" id="GO:0043041">
    <property type="term" value="P:amino acid activation for nonribosomal peptide biosynthetic process"/>
    <property type="evidence" value="ECO:0007669"/>
    <property type="project" value="TreeGrafter"/>
</dbReference>
<dbReference type="InterPro" id="IPR020845">
    <property type="entry name" value="AMP-binding_CS"/>
</dbReference>
<dbReference type="NCBIfam" id="TIGR01733">
    <property type="entry name" value="AA-adenyl-dom"/>
    <property type="match status" value="1"/>
</dbReference>
<dbReference type="GO" id="GO:0031177">
    <property type="term" value="F:phosphopantetheine binding"/>
    <property type="evidence" value="ECO:0007669"/>
    <property type="project" value="TreeGrafter"/>
</dbReference>
<dbReference type="InterPro" id="IPR025110">
    <property type="entry name" value="AMP-bd_C"/>
</dbReference>
<keyword evidence="2" id="KW-0436">Ligase</keyword>
<evidence type="ECO:0000256" key="1">
    <source>
        <dbReference type="ARBA" id="ARBA00004924"/>
    </source>
</evidence>
<dbReference type="EMBL" id="MTZU01000056">
    <property type="protein sequence ID" value="PCE30737.1"/>
    <property type="molecule type" value="Genomic_DNA"/>
</dbReference>
<dbReference type="GO" id="GO:0005737">
    <property type="term" value="C:cytoplasm"/>
    <property type="evidence" value="ECO:0007669"/>
    <property type="project" value="TreeGrafter"/>
</dbReference>
<dbReference type="InterPro" id="IPR023213">
    <property type="entry name" value="CAT-like_dom_sf"/>
</dbReference>
<protein>
    <recommendedName>
        <fullName evidence="3">Carrier domain-containing protein</fullName>
    </recommendedName>
</protein>
<organism evidence="4 5">
    <name type="scientific">Burkholderia ubonensis subsp. mesacidophila</name>
    <dbReference type="NCBI Taxonomy" id="265293"/>
    <lineage>
        <taxon>Bacteria</taxon>
        <taxon>Pseudomonadati</taxon>
        <taxon>Pseudomonadota</taxon>
        <taxon>Betaproteobacteria</taxon>
        <taxon>Burkholderiales</taxon>
        <taxon>Burkholderiaceae</taxon>
        <taxon>Burkholderia</taxon>
        <taxon>Burkholderia cepacia complex</taxon>
    </lineage>
</organism>
<dbReference type="InterPro" id="IPR057737">
    <property type="entry name" value="Condensation_MtbB-like"/>
</dbReference>
<name>A0A2A4FCK8_9BURK</name>
<evidence type="ECO:0000313" key="4">
    <source>
        <dbReference type="EMBL" id="PCE30737.1"/>
    </source>
</evidence>
<dbReference type="PROSITE" id="PS00455">
    <property type="entry name" value="AMP_BINDING"/>
    <property type="match status" value="1"/>
</dbReference>
<dbReference type="PROSITE" id="PS50075">
    <property type="entry name" value="CARRIER"/>
    <property type="match status" value="1"/>
</dbReference>
<dbReference type="Proteomes" id="UP000217994">
    <property type="component" value="Unassembled WGS sequence"/>
</dbReference>
<dbReference type="Gene3D" id="3.40.50.980">
    <property type="match status" value="2"/>
</dbReference>
<dbReference type="SUPFAM" id="SSF52777">
    <property type="entry name" value="CoA-dependent acyltransferases"/>
    <property type="match status" value="2"/>
</dbReference>
<dbReference type="Gene3D" id="1.10.1200.10">
    <property type="entry name" value="ACP-like"/>
    <property type="match status" value="1"/>
</dbReference>
<dbReference type="InterPro" id="IPR000873">
    <property type="entry name" value="AMP-dep_synth/lig_dom"/>
</dbReference>
<dbReference type="InterPro" id="IPR001031">
    <property type="entry name" value="Thioesterase"/>
</dbReference>
<dbReference type="GO" id="GO:0016874">
    <property type="term" value="F:ligase activity"/>
    <property type="evidence" value="ECO:0007669"/>
    <property type="project" value="UniProtKB-KW"/>
</dbReference>
<dbReference type="FunFam" id="3.40.50.12780:FF:000012">
    <property type="entry name" value="Non-ribosomal peptide synthetase"/>
    <property type="match status" value="1"/>
</dbReference>
<dbReference type="InterPro" id="IPR036736">
    <property type="entry name" value="ACP-like_sf"/>
</dbReference>
<dbReference type="PANTHER" id="PTHR45527">
    <property type="entry name" value="NONRIBOSOMAL PEPTIDE SYNTHETASE"/>
    <property type="match status" value="1"/>
</dbReference>
<dbReference type="InterPro" id="IPR009081">
    <property type="entry name" value="PP-bd_ACP"/>
</dbReference>
<dbReference type="SUPFAM" id="SSF47336">
    <property type="entry name" value="ACP-like"/>
    <property type="match status" value="1"/>
</dbReference>
<dbReference type="InterPro" id="IPR020802">
    <property type="entry name" value="TesA-like"/>
</dbReference>
<proteinExistence type="predicted"/>
<gene>
    <name evidence="4" type="ORF">BZL54_19040</name>
</gene>
<comment type="caution">
    <text evidence="4">The sequence shown here is derived from an EMBL/GenBank/DDBJ whole genome shotgun (WGS) entry which is preliminary data.</text>
</comment>
<dbReference type="Pfam" id="PF00668">
    <property type="entry name" value="Condensation"/>
    <property type="match status" value="1"/>
</dbReference>
<evidence type="ECO:0000313" key="5">
    <source>
        <dbReference type="Proteomes" id="UP000217994"/>
    </source>
</evidence>
<dbReference type="InterPro" id="IPR010071">
    <property type="entry name" value="AA_adenyl_dom"/>
</dbReference>
<dbReference type="PANTHER" id="PTHR45527:SF10">
    <property type="entry name" value="PYOCHELIN SYNTHASE PCHF"/>
    <property type="match status" value="1"/>
</dbReference>
<dbReference type="Gene3D" id="3.30.559.30">
    <property type="entry name" value="Nonribosomal peptide synthetase, condensation domain"/>
    <property type="match status" value="1"/>
</dbReference>
<dbReference type="SUPFAM" id="SSF56801">
    <property type="entry name" value="Acetyl-CoA synthetase-like"/>
    <property type="match status" value="1"/>
</dbReference>